<gene>
    <name evidence="4" type="ORF">D1610_11295</name>
</gene>
<evidence type="ECO:0000256" key="2">
    <source>
        <dbReference type="SAM" id="Phobius"/>
    </source>
</evidence>
<dbReference type="Gene3D" id="1.10.287.70">
    <property type="match status" value="1"/>
</dbReference>
<comment type="caution">
    <text evidence="4">The sequence shown here is derived from an EMBL/GenBank/DDBJ whole genome shotgun (WGS) entry which is preliminary data.</text>
</comment>
<dbReference type="Gene3D" id="3.40.50.720">
    <property type="entry name" value="NAD(P)-binding Rossmann-like Domain"/>
    <property type="match status" value="1"/>
</dbReference>
<dbReference type="AlphaFoldDB" id="A0A396RS38"/>
<keyword evidence="2" id="KW-0812">Transmembrane</keyword>
<feature type="domain" description="RCK N-terminal" evidence="3">
    <location>
        <begin position="131"/>
        <end position="251"/>
    </location>
</feature>
<feature type="transmembrane region" description="Helical" evidence="2">
    <location>
        <begin position="21"/>
        <end position="45"/>
    </location>
</feature>
<protein>
    <submittedName>
        <fullName evidence="4">Potassium transporter TrkA</fullName>
    </submittedName>
</protein>
<dbReference type="SUPFAM" id="SSF51735">
    <property type="entry name" value="NAD(P)-binding Rossmann-fold domains"/>
    <property type="match status" value="1"/>
</dbReference>
<proteinExistence type="predicted"/>
<dbReference type="InterPro" id="IPR013099">
    <property type="entry name" value="K_chnl_dom"/>
</dbReference>
<dbReference type="PANTHER" id="PTHR43833:SF9">
    <property type="entry name" value="POTASSIUM CHANNEL PROTEIN YUGO-RELATED"/>
    <property type="match status" value="1"/>
</dbReference>
<sequence>MIAPRRYRGYTTLRRAPTTPVWVSIGWRVLFVLALVGVAITVHWLDRAGLRDVYDGEVSFADVIYFTMISITTTGYGDIAPVTERARLFDALIVTPIRVFVILLFVGTAYSFVFRRTWDKWRMTLIQRNLHDHIVVAGFGVSNSEAVDELIARGTDPAEIVIVDCEHEALERAEKLGCNVLQGDATRDQTLMDVKIDRARSMIVSAGRDDTSILITLTARHLAPNLRISVTVRAEDNELPARAAGATTVINPVSFAGLLLAGSCSGPHIAEYLSDLAAIDGRVALKERMVHPDEVGKPLSAIATGLGVRIYRGEEPHSFADPEAKALQAGDVIVEIVPRRT</sequence>
<dbReference type="Pfam" id="PF02254">
    <property type="entry name" value="TrkA_N"/>
    <property type="match status" value="1"/>
</dbReference>
<feature type="transmembrane region" description="Helical" evidence="2">
    <location>
        <begin position="91"/>
        <end position="113"/>
    </location>
</feature>
<keyword evidence="5" id="KW-1185">Reference proteome</keyword>
<name>A0A396RS38_9SPHN</name>
<keyword evidence="2" id="KW-1133">Transmembrane helix</keyword>
<dbReference type="GO" id="GO:0005886">
    <property type="term" value="C:plasma membrane"/>
    <property type="evidence" value="ECO:0007669"/>
    <property type="project" value="UniProtKB-SubCell"/>
</dbReference>
<dbReference type="RefSeq" id="WP_118864299.1">
    <property type="nucleotide sequence ID" value="NZ_QWLV01000005.1"/>
</dbReference>
<dbReference type="Proteomes" id="UP000266693">
    <property type="component" value="Unassembled WGS sequence"/>
</dbReference>
<dbReference type="Pfam" id="PF07885">
    <property type="entry name" value="Ion_trans_2"/>
    <property type="match status" value="1"/>
</dbReference>
<dbReference type="InterPro" id="IPR036291">
    <property type="entry name" value="NAD(P)-bd_dom_sf"/>
</dbReference>
<dbReference type="PANTHER" id="PTHR43833">
    <property type="entry name" value="POTASSIUM CHANNEL PROTEIN 2-RELATED-RELATED"/>
    <property type="match status" value="1"/>
</dbReference>
<evidence type="ECO:0000313" key="4">
    <source>
        <dbReference type="EMBL" id="RHW17133.1"/>
    </source>
</evidence>
<evidence type="ECO:0000259" key="3">
    <source>
        <dbReference type="PROSITE" id="PS51201"/>
    </source>
</evidence>
<keyword evidence="2" id="KW-0472">Membrane</keyword>
<dbReference type="EMBL" id="QWLV01000005">
    <property type="protein sequence ID" value="RHW17133.1"/>
    <property type="molecule type" value="Genomic_DNA"/>
</dbReference>
<dbReference type="PROSITE" id="PS51201">
    <property type="entry name" value="RCK_N"/>
    <property type="match status" value="1"/>
</dbReference>
<dbReference type="SUPFAM" id="SSF81324">
    <property type="entry name" value="Voltage-gated potassium channels"/>
    <property type="match status" value="1"/>
</dbReference>
<reference evidence="4 5" key="1">
    <citation type="submission" date="2018-08" db="EMBL/GenBank/DDBJ databases">
        <title>The multiple taxonomic identification of Sphingomonas gilva.</title>
        <authorList>
            <person name="Zhu D."/>
            <person name="Zheng S."/>
        </authorList>
    </citation>
    <scope>NUCLEOTIDE SEQUENCE [LARGE SCALE GENOMIC DNA]</scope>
    <source>
        <strain evidence="4 5">ZDH117</strain>
    </source>
</reference>
<dbReference type="GO" id="GO:0006813">
    <property type="term" value="P:potassium ion transport"/>
    <property type="evidence" value="ECO:0007669"/>
    <property type="project" value="InterPro"/>
</dbReference>
<accession>A0A396RS38</accession>
<organism evidence="4 5">
    <name type="scientific">Sphingomonas gilva</name>
    <dbReference type="NCBI Taxonomy" id="2305907"/>
    <lineage>
        <taxon>Bacteria</taxon>
        <taxon>Pseudomonadati</taxon>
        <taxon>Pseudomonadota</taxon>
        <taxon>Alphaproteobacteria</taxon>
        <taxon>Sphingomonadales</taxon>
        <taxon>Sphingomonadaceae</taxon>
        <taxon>Sphingomonas</taxon>
    </lineage>
</organism>
<evidence type="ECO:0000256" key="1">
    <source>
        <dbReference type="ARBA" id="ARBA00004651"/>
    </source>
</evidence>
<comment type="subcellular location">
    <subcellularLocation>
        <location evidence="1">Cell membrane</location>
        <topology evidence="1">Multi-pass membrane protein</topology>
    </subcellularLocation>
</comment>
<dbReference type="OrthoDB" id="9799090at2"/>
<dbReference type="InterPro" id="IPR003148">
    <property type="entry name" value="RCK_N"/>
</dbReference>
<evidence type="ECO:0000313" key="5">
    <source>
        <dbReference type="Proteomes" id="UP000266693"/>
    </source>
</evidence>
<dbReference type="InterPro" id="IPR050721">
    <property type="entry name" value="Trk_Ktr_HKT_K-transport"/>
</dbReference>